<protein>
    <submittedName>
        <fullName evidence="2">Uncharacterized protein</fullName>
    </submittedName>
</protein>
<sequence length="214" mass="25052">MQKNILLLALFSSGFYLLDHGLDFIDKGSQLIRLFSNYFFPVTFIASIYFLFKKKWIGIVVHIAALFLVAAIPDHLQADVNFYMHKEKREEIVEMLKNDTIQKEPDIYGNKGFFNYRTPEGYETAVRSATIRAAKHSDEELYVFFQSADVPVFKFDGLEEGFVYSSTGEFPSPKKFNSYYYGYKKIDDNWYFVSDDEDRLREMCVHYCGEIIND</sequence>
<feature type="transmembrane region" description="Helical" evidence="1">
    <location>
        <begin position="59"/>
        <end position="76"/>
    </location>
</feature>
<name>A0A264W5Z3_9BACL</name>
<reference evidence="2 3" key="1">
    <citation type="submission" date="2017-07" db="EMBL/GenBank/DDBJ databases">
        <title>Tetzosporium hominis gen.nov. sp.nov.</title>
        <authorList>
            <person name="Tetz G."/>
            <person name="Tetz V."/>
        </authorList>
    </citation>
    <scope>NUCLEOTIDE SEQUENCE [LARGE SCALE GENOMIC DNA]</scope>
    <source>
        <strain evidence="2 3">VT-49</strain>
    </source>
</reference>
<keyword evidence="1" id="KW-1133">Transmembrane helix</keyword>
<keyword evidence="3" id="KW-1185">Reference proteome</keyword>
<dbReference type="OrthoDB" id="2425792at2"/>
<accession>A0A264W5Z3</accession>
<dbReference type="EMBL" id="NOKQ01000196">
    <property type="protein sequence ID" value="OZS78467.1"/>
    <property type="molecule type" value="Genomic_DNA"/>
</dbReference>
<comment type="caution">
    <text evidence="2">The sequence shown here is derived from an EMBL/GenBank/DDBJ whole genome shotgun (WGS) entry which is preliminary data.</text>
</comment>
<proteinExistence type="predicted"/>
<keyword evidence="1" id="KW-0812">Transmembrane</keyword>
<keyword evidence="1" id="KW-0472">Membrane</keyword>
<dbReference type="AlphaFoldDB" id="A0A264W5Z3"/>
<dbReference type="Proteomes" id="UP000217065">
    <property type="component" value="Unassembled WGS sequence"/>
</dbReference>
<dbReference type="RefSeq" id="WP_094942498.1">
    <property type="nucleotide sequence ID" value="NZ_NOKQ01000196.1"/>
</dbReference>
<feature type="transmembrane region" description="Helical" evidence="1">
    <location>
        <begin position="31"/>
        <end position="52"/>
    </location>
</feature>
<gene>
    <name evidence="2" type="ORF">CF394_06840</name>
</gene>
<evidence type="ECO:0000313" key="3">
    <source>
        <dbReference type="Proteomes" id="UP000217065"/>
    </source>
</evidence>
<organism evidence="2 3">
    <name type="scientific">Tetzosporium hominis</name>
    <dbReference type="NCBI Taxonomy" id="2020506"/>
    <lineage>
        <taxon>Bacteria</taxon>
        <taxon>Bacillati</taxon>
        <taxon>Bacillota</taxon>
        <taxon>Bacilli</taxon>
        <taxon>Bacillales</taxon>
        <taxon>Caryophanaceae</taxon>
        <taxon>Tetzosporium</taxon>
    </lineage>
</organism>
<evidence type="ECO:0000313" key="2">
    <source>
        <dbReference type="EMBL" id="OZS78467.1"/>
    </source>
</evidence>
<evidence type="ECO:0000256" key="1">
    <source>
        <dbReference type="SAM" id="Phobius"/>
    </source>
</evidence>